<dbReference type="Gene3D" id="3.90.1210.10">
    <property type="entry name" value="Antifreeze-like/N-acetylneuraminic acid synthase C-terminal domain"/>
    <property type="match status" value="1"/>
</dbReference>
<keyword evidence="4" id="KW-1185">Reference proteome</keyword>
<dbReference type="SMART" id="SM00858">
    <property type="entry name" value="SAF"/>
    <property type="match status" value="1"/>
</dbReference>
<keyword evidence="1" id="KW-1133">Transmembrane helix</keyword>
<dbReference type="InterPro" id="IPR017592">
    <property type="entry name" value="Pilus_assmbl_Flp-typ_CpaB"/>
</dbReference>
<sequence>MQGRNLILIAVAMLLGIIAVVVTNAYFSGVEEKQAQVAKQQELRQIVVAAAELPFGTVLNEQNVKLVSWPASSVPEGAILSLADAIKGGQATLRPIVAGEPVLTSKLSGRPTLSANLPKGQFAVAVPASAVAAAGGFVRPGDMVDVLLTRKIPGDGAANDDKMTDVVLTAVPVLAVDVDANDKSTEPTVGKTVTLQVDTLGAQKLALSQQLGVLSLALRNAADTTVTEFSTVVPPQLSTRNFRIGKTATAPAPAVAAIAAPARRVSTVAKPAPRRFGPTMTIFRGAEPSDYEVQRGY</sequence>
<comment type="caution">
    <text evidence="3">The sequence shown here is derived from an EMBL/GenBank/DDBJ whole genome shotgun (WGS) entry which is preliminary data.</text>
</comment>
<dbReference type="InterPro" id="IPR031571">
    <property type="entry name" value="RcpC_dom"/>
</dbReference>
<dbReference type="Pfam" id="PF08666">
    <property type="entry name" value="SAF"/>
    <property type="match status" value="1"/>
</dbReference>
<evidence type="ECO:0000313" key="3">
    <source>
        <dbReference type="EMBL" id="MBH0112567.1"/>
    </source>
</evidence>
<evidence type="ECO:0000256" key="1">
    <source>
        <dbReference type="SAM" id="Phobius"/>
    </source>
</evidence>
<feature type="transmembrane region" description="Helical" evidence="1">
    <location>
        <begin position="6"/>
        <end position="27"/>
    </location>
</feature>
<accession>A0A931MK63</accession>
<keyword evidence="1" id="KW-0472">Membrane</keyword>
<evidence type="ECO:0000259" key="2">
    <source>
        <dbReference type="SMART" id="SM00858"/>
    </source>
</evidence>
<name>A0A931MK63_9SPHN</name>
<dbReference type="Pfam" id="PF16976">
    <property type="entry name" value="RcpC"/>
    <property type="match status" value="1"/>
</dbReference>
<dbReference type="NCBIfam" id="TIGR03177">
    <property type="entry name" value="pilus_cpaB"/>
    <property type="match status" value="1"/>
</dbReference>
<proteinExistence type="predicted"/>
<reference evidence="3" key="1">
    <citation type="submission" date="2020-11" db="EMBL/GenBank/DDBJ databases">
        <title>Novosphingobium aureum sp. nov., a marine bacterium isolated from sediment of a salt flat.</title>
        <authorList>
            <person name="Yoo Y."/>
            <person name="Kim J.-J."/>
        </authorList>
    </citation>
    <scope>NUCLEOTIDE SEQUENCE</scope>
    <source>
        <strain evidence="3">YJ-S2-02</strain>
    </source>
</reference>
<dbReference type="EMBL" id="JADZGI010000001">
    <property type="protein sequence ID" value="MBH0112567.1"/>
    <property type="molecule type" value="Genomic_DNA"/>
</dbReference>
<evidence type="ECO:0000313" key="4">
    <source>
        <dbReference type="Proteomes" id="UP000617634"/>
    </source>
</evidence>
<dbReference type="InterPro" id="IPR013974">
    <property type="entry name" value="SAF"/>
</dbReference>
<dbReference type="CDD" id="cd11614">
    <property type="entry name" value="SAF_CpaB_FlgA_like"/>
    <property type="match status" value="1"/>
</dbReference>
<dbReference type="RefSeq" id="WP_197162154.1">
    <property type="nucleotide sequence ID" value="NZ_JADZGI010000001.1"/>
</dbReference>
<dbReference type="AlphaFoldDB" id="A0A931MK63"/>
<protein>
    <submittedName>
        <fullName evidence="3">Flp pilus assembly protein CpaB</fullName>
    </submittedName>
</protein>
<feature type="domain" description="SAF" evidence="2">
    <location>
        <begin position="44"/>
        <end position="108"/>
    </location>
</feature>
<keyword evidence="1" id="KW-0812">Transmembrane</keyword>
<organism evidence="3 4">
    <name type="scientific">Novosphingobium aureum</name>
    <dbReference type="NCBI Taxonomy" id="2792964"/>
    <lineage>
        <taxon>Bacteria</taxon>
        <taxon>Pseudomonadati</taxon>
        <taxon>Pseudomonadota</taxon>
        <taxon>Alphaproteobacteria</taxon>
        <taxon>Sphingomonadales</taxon>
        <taxon>Sphingomonadaceae</taxon>
        <taxon>Novosphingobium</taxon>
    </lineage>
</organism>
<dbReference type="Proteomes" id="UP000617634">
    <property type="component" value="Unassembled WGS sequence"/>
</dbReference>
<gene>
    <name evidence="3" type="primary">cpaB</name>
    <name evidence="3" type="ORF">I5E68_06320</name>
</gene>